<protein>
    <submittedName>
        <fullName evidence="2">Uncharacterized protein</fullName>
    </submittedName>
</protein>
<comment type="caution">
    <text evidence="2">The sequence shown here is derived from an EMBL/GenBank/DDBJ whole genome shotgun (WGS) entry which is preliminary data.</text>
</comment>
<reference evidence="2 3" key="1">
    <citation type="submission" date="2017-10" db="EMBL/GenBank/DDBJ databases">
        <title>The new phylogeny of genus Mycobacterium.</title>
        <authorList>
            <person name="Tortoli E."/>
            <person name="Trovato A."/>
            <person name="Cirillo D.M."/>
        </authorList>
    </citation>
    <scope>NUCLEOTIDE SEQUENCE [LARGE SCALE GENOMIC DNA]</scope>
    <source>
        <strain evidence="2 3">CCUG37673</strain>
    </source>
</reference>
<evidence type="ECO:0000313" key="2">
    <source>
        <dbReference type="EMBL" id="PEG35146.1"/>
    </source>
</evidence>
<organism evidence="2 3">
    <name type="scientific">Mycolicibacterium agri</name>
    <name type="common">Mycobacterium agri</name>
    <dbReference type="NCBI Taxonomy" id="36811"/>
    <lineage>
        <taxon>Bacteria</taxon>
        <taxon>Bacillati</taxon>
        <taxon>Actinomycetota</taxon>
        <taxon>Actinomycetes</taxon>
        <taxon>Mycobacteriales</taxon>
        <taxon>Mycobacteriaceae</taxon>
        <taxon>Mycolicibacterium</taxon>
    </lineage>
</organism>
<keyword evidence="3" id="KW-1185">Reference proteome</keyword>
<evidence type="ECO:0000313" key="3">
    <source>
        <dbReference type="Proteomes" id="UP000220914"/>
    </source>
</evidence>
<gene>
    <name evidence="2" type="ORF">CQY20_22935</name>
</gene>
<keyword evidence="1" id="KW-0732">Signal</keyword>
<feature type="chain" id="PRO_5039054848" evidence="1">
    <location>
        <begin position="21"/>
        <end position="65"/>
    </location>
</feature>
<sequence length="65" mass="6727">MPGRVSPVALAADLSFLALADDPTDLAAPSALSPLDSFHAPLTTPTFRRLAFQKFVGATAADASR</sequence>
<dbReference type="EMBL" id="PDCP01000050">
    <property type="protein sequence ID" value="PEG35146.1"/>
    <property type="molecule type" value="Genomic_DNA"/>
</dbReference>
<evidence type="ECO:0000256" key="1">
    <source>
        <dbReference type="SAM" id="SignalP"/>
    </source>
</evidence>
<proteinExistence type="predicted"/>
<dbReference type="Proteomes" id="UP000220914">
    <property type="component" value="Unassembled WGS sequence"/>
</dbReference>
<feature type="signal peptide" evidence="1">
    <location>
        <begin position="1"/>
        <end position="20"/>
    </location>
</feature>
<dbReference type="AlphaFoldDB" id="A0A2A7MTX3"/>
<accession>A0A2A7MTX3</accession>
<name>A0A2A7MTX3_MYCAG</name>